<reference evidence="1 2" key="1">
    <citation type="journal article" date="2019" name="Syst. Appl. Microbiol.">
        <title>Microvirga tunisiensis sp. nov., a root nodule symbiotic bacterium isolated from Lupinus micranthus and L. luteus grown in Northern Tunisia.</title>
        <authorList>
            <person name="Msaddak A."/>
            <person name="Rejili M."/>
            <person name="Duran D."/>
            <person name="Mars M."/>
            <person name="Palacios J.M."/>
            <person name="Ruiz-Argueso T."/>
            <person name="Rey L."/>
            <person name="Imperial J."/>
        </authorList>
    </citation>
    <scope>NUCLEOTIDE SEQUENCE [LARGE SCALE GENOMIC DNA]</scope>
    <source>
        <strain evidence="1 2">Lmie10</strain>
    </source>
</reference>
<gene>
    <name evidence="1" type="ORF">FS320_23655</name>
</gene>
<name>A0A5N7MPN1_9HYPH</name>
<organism evidence="1 2">
    <name type="scientific">Microvirga tunisiensis</name>
    <dbReference type="NCBI Taxonomy" id="2108360"/>
    <lineage>
        <taxon>Bacteria</taxon>
        <taxon>Pseudomonadati</taxon>
        <taxon>Pseudomonadota</taxon>
        <taxon>Alphaproteobacteria</taxon>
        <taxon>Hyphomicrobiales</taxon>
        <taxon>Methylobacteriaceae</taxon>
        <taxon>Microvirga</taxon>
    </lineage>
</organism>
<dbReference type="Proteomes" id="UP000403266">
    <property type="component" value="Unassembled WGS sequence"/>
</dbReference>
<proteinExistence type="predicted"/>
<comment type="caution">
    <text evidence="1">The sequence shown here is derived from an EMBL/GenBank/DDBJ whole genome shotgun (WGS) entry which is preliminary data.</text>
</comment>
<dbReference type="RefSeq" id="WP_152714376.1">
    <property type="nucleotide sequence ID" value="NZ_VOSJ01000121.1"/>
</dbReference>
<evidence type="ECO:0000313" key="1">
    <source>
        <dbReference type="EMBL" id="MPR28074.1"/>
    </source>
</evidence>
<keyword evidence="2" id="KW-1185">Reference proteome</keyword>
<sequence length="80" mass="8947">MDSTFGIDPMFPFLADASLGANRRFASVKTVSTFPRNALAFEHAAQVAHTLNHRGFRRLQSPENSSRFIRDIRSVNAIVL</sequence>
<accession>A0A5N7MPN1</accession>
<dbReference type="AlphaFoldDB" id="A0A5N7MPN1"/>
<dbReference type="EMBL" id="VOSK01000122">
    <property type="protein sequence ID" value="MPR28074.1"/>
    <property type="molecule type" value="Genomic_DNA"/>
</dbReference>
<protein>
    <submittedName>
        <fullName evidence="1">Uncharacterized protein</fullName>
    </submittedName>
</protein>
<evidence type="ECO:0000313" key="2">
    <source>
        <dbReference type="Proteomes" id="UP000403266"/>
    </source>
</evidence>